<dbReference type="InterPro" id="IPR007963">
    <property type="entry name" value="Peptidase_M61_catalytic"/>
</dbReference>
<dbReference type="SUPFAM" id="SSF55486">
    <property type="entry name" value="Metalloproteases ('zincins'), catalytic domain"/>
    <property type="match status" value="1"/>
</dbReference>
<dbReference type="Pfam" id="PF05299">
    <property type="entry name" value="Peptidase_M61"/>
    <property type="match status" value="1"/>
</dbReference>
<organism evidence="3">
    <name type="scientific">uncultured Gemmatimonadaceae bacterium</name>
    <dbReference type="NCBI Taxonomy" id="246130"/>
    <lineage>
        <taxon>Bacteria</taxon>
        <taxon>Pseudomonadati</taxon>
        <taxon>Gemmatimonadota</taxon>
        <taxon>Gemmatimonadia</taxon>
        <taxon>Gemmatimonadales</taxon>
        <taxon>Gemmatimonadaceae</taxon>
        <taxon>environmental samples</taxon>
    </lineage>
</organism>
<dbReference type="AlphaFoldDB" id="A0A6J4KTW3"/>
<feature type="non-terminal residue" evidence="3">
    <location>
        <position position="469"/>
    </location>
</feature>
<evidence type="ECO:0000259" key="2">
    <source>
        <dbReference type="Pfam" id="PF17899"/>
    </source>
</evidence>
<name>A0A6J4KTW3_9BACT</name>
<sequence>MAYRVAMPDPASHLYEVSLDVGRLAGDTLRLELPVWSPGRYARMDFARNVQDFSASTAAGEPLPWRKADGSSWRVATRGARAVRVRYRVYANTLSGTFSVLDTAHANWNGAGLFMYVDGHKPDPVRLTVAPPPGWAAVSGAADSLGQTAFAFPNYDLLVDTPTEVAPRAALMVDSFTVDGRRYRTVVHHNAAGPAVAALRARFVREVRAIVAAQNRVIAPPPLDRYTFLFNIGYEGGDGMEHLYSTQVINSRPWAPDTAALLSGISTASHEYFHTWNVKRLRPAALGPFDYTRAQHQPSLWVAEGFTQYYGDMTLHRAGIQSRAGLYATLGRVLRLVSTSPGRRERSPRAASFDAPFFDGADAPMATNEPETFVTYYFSGESRALALDLMIRAASGGARSLDDVLRLLVRRTWDEAPNESYYLQGRGYTEDDVERAASEVYGRDLRPWFERHVGGTVDVPWDETLALAG</sequence>
<feature type="domain" description="Peptidase M61 N-terminal" evidence="2">
    <location>
        <begin position="3"/>
        <end position="166"/>
    </location>
</feature>
<dbReference type="EMBL" id="CADCTX010000342">
    <property type="protein sequence ID" value="CAA9314085.1"/>
    <property type="molecule type" value="Genomic_DNA"/>
</dbReference>
<accession>A0A6J4KTW3</accession>
<proteinExistence type="predicted"/>
<gene>
    <name evidence="3" type="ORF">AVDCRST_MAG40-1142</name>
</gene>
<evidence type="ECO:0000313" key="3">
    <source>
        <dbReference type="EMBL" id="CAA9314085.1"/>
    </source>
</evidence>
<feature type="domain" description="Peptidase M61 catalytic" evidence="1">
    <location>
        <begin position="265"/>
        <end position="381"/>
    </location>
</feature>
<reference evidence="3" key="1">
    <citation type="submission" date="2020-02" db="EMBL/GenBank/DDBJ databases">
        <authorList>
            <person name="Meier V. D."/>
        </authorList>
    </citation>
    <scope>NUCLEOTIDE SEQUENCE</scope>
    <source>
        <strain evidence="3">AVDCRST_MAG40</strain>
    </source>
</reference>
<protein>
    <recommendedName>
        <fullName evidence="4">Protease</fullName>
    </recommendedName>
</protein>
<evidence type="ECO:0000259" key="1">
    <source>
        <dbReference type="Pfam" id="PF05299"/>
    </source>
</evidence>
<dbReference type="Gene3D" id="2.60.40.3650">
    <property type="match status" value="1"/>
</dbReference>
<evidence type="ECO:0008006" key="4">
    <source>
        <dbReference type="Google" id="ProtNLM"/>
    </source>
</evidence>
<dbReference type="Gene3D" id="1.10.390.10">
    <property type="entry name" value="Neutral Protease Domain 2"/>
    <property type="match status" value="1"/>
</dbReference>
<dbReference type="InterPro" id="IPR040756">
    <property type="entry name" value="Peptidase_M61_N"/>
</dbReference>
<dbReference type="InterPro" id="IPR027268">
    <property type="entry name" value="Peptidase_M4/M1_CTD_sf"/>
</dbReference>
<dbReference type="Pfam" id="PF17899">
    <property type="entry name" value="Peptidase_M61_N"/>
    <property type="match status" value="1"/>
</dbReference>